<dbReference type="EMBL" id="BSDZ01000080">
    <property type="protein sequence ID" value="GLI69081.1"/>
    <property type="molecule type" value="Genomic_DNA"/>
</dbReference>
<proteinExistence type="inferred from homology"/>
<dbReference type="PANTHER" id="PTHR44411:SF1">
    <property type="entry name" value="THO COMPLEX SUBUNIT 6 HOMOLOG"/>
    <property type="match status" value="1"/>
</dbReference>
<comment type="similarity">
    <text evidence="1">Belongs to the WD repeat THOC6 family.</text>
</comment>
<dbReference type="SMART" id="SM00320">
    <property type="entry name" value="WD40"/>
    <property type="match status" value="3"/>
</dbReference>
<feature type="compositionally biased region" description="Low complexity" evidence="4">
    <location>
        <begin position="181"/>
        <end position="191"/>
    </location>
</feature>
<dbReference type="InterPro" id="IPR042626">
    <property type="entry name" value="THOC6"/>
</dbReference>
<dbReference type="Pfam" id="PF00400">
    <property type="entry name" value="WD40"/>
    <property type="match status" value="1"/>
</dbReference>
<dbReference type="InterPro" id="IPR036322">
    <property type="entry name" value="WD40_repeat_dom_sf"/>
</dbReference>
<evidence type="ECO:0000256" key="1">
    <source>
        <dbReference type="ARBA" id="ARBA00009728"/>
    </source>
</evidence>
<keyword evidence="6" id="KW-1185">Reference proteome</keyword>
<comment type="caution">
    <text evidence="5">The sequence shown here is derived from an EMBL/GenBank/DDBJ whole genome shotgun (WGS) entry which is preliminary data.</text>
</comment>
<dbReference type="PROSITE" id="PS50294">
    <property type="entry name" value="WD_REPEATS_REGION"/>
    <property type="match status" value="1"/>
</dbReference>
<sequence length="475" mass="49347">MMCNPMHAVFLRIASSGSVLFTRAALLQLRRRLSPPAPRIFRAIAKQPQTCFLRPTAQAKLGKRFLRCPTSHHPRTIRLHATCIGVLARVYRLPDLVQKWTTGSASAVSLLHSPEVACSSCWLAHQGPAYCLTKAQAGTDLMVLSGGDDGYVRGWRLSDVMRHLQMREPQKVGSSASSTVQCAQPGQQQPQNAFEAQGKEASQAAPTAFLAARLPRAESPMAASSLPPAVQALAPGSMNGNSTVVFAGCSDGGVYCLDLSSGAVNRPSGAGHVAAVLAMDLHEPSSCLATGSEDGTVRLWDSRLGLRGGTAGGGRCVRVLDSAAGREVTGGGGGAEVLQCLRNAPVTCLRFEASGSWLLCGQGGSGAAGGGIGSLSLWNLSMAQRARQVPTSFVPQAMAVQPAELLVVGSEAALSRYSLALEGPTPQPLATRSVFALDVHPLTGAVAVGGVGASLELLSKYGKRTGGVAFVSDED</sequence>
<evidence type="ECO:0000256" key="2">
    <source>
        <dbReference type="ARBA" id="ARBA00022574"/>
    </source>
</evidence>
<organism evidence="5 6">
    <name type="scientific">Volvox africanus</name>
    <dbReference type="NCBI Taxonomy" id="51714"/>
    <lineage>
        <taxon>Eukaryota</taxon>
        <taxon>Viridiplantae</taxon>
        <taxon>Chlorophyta</taxon>
        <taxon>core chlorophytes</taxon>
        <taxon>Chlorophyceae</taxon>
        <taxon>CS clade</taxon>
        <taxon>Chlamydomonadales</taxon>
        <taxon>Volvocaceae</taxon>
        <taxon>Volvox</taxon>
    </lineage>
</organism>
<feature type="region of interest" description="Disordered" evidence="4">
    <location>
        <begin position="168"/>
        <end position="199"/>
    </location>
</feature>
<dbReference type="Gene3D" id="2.130.10.10">
    <property type="entry name" value="YVTN repeat-like/Quinoprotein amine dehydrogenase"/>
    <property type="match status" value="1"/>
</dbReference>
<evidence type="ECO:0000256" key="4">
    <source>
        <dbReference type="SAM" id="MobiDB-lite"/>
    </source>
</evidence>
<reference evidence="5 6" key="1">
    <citation type="journal article" date="2023" name="IScience">
        <title>Expanded male sex-determining region conserved during the evolution of homothallism in the green alga Volvox.</title>
        <authorList>
            <person name="Yamamoto K."/>
            <person name="Matsuzaki R."/>
            <person name="Mahakham W."/>
            <person name="Heman W."/>
            <person name="Sekimoto H."/>
            <person name="Kawachi M."/>
            <person name="Minakuchi Y."/>
            <person name="Toyoda A."/>
            <person name="Nozaki H."/>
        </authorList>
    </citation>
    <scope>NUCLEOTIDE SEQUENCE [LARGE SCALE GENOMIC DNA]</scope>
    <source>
        <strain evidence="5 6">NIES-4468</strain>
    </source>
</reference>
<dbReference type="PROSITE" id="PS50082">
    <property type="entry name" value="WD_REPEATS_2"/>
    <property type="match status" value="1"/>
</dbReference>
<feature type="repeat" description="WD" evidence="3">
    <location>
        <begin position="269"/>
        <end position="301"/>
    </location>
</feature>
<dbReference type="InterPro" id="IPR015943">
    <property type="entry name" value="WD40/YVTN_repeat-like_dom_sf"/>
</dbReference>
<gene>
    <name evidence="5" type="ORF">VaNZ11_013626</name>
</gene>
<dbReference type="InterPro" id="IPR001680">
    <property type="entry name" value="WD40_rpt"/>
</dbReference>
<accession>A0ABQ5SIQ2</accession>
<keyword evidence="2 3" id="KW-0853">WD repeat</keyword>
<evidence type="ECO:0000313" key="6">
    <source>
        <dbReference type="Proteomes" id="UP001165090"/>
    </source>
</evidence>
<dbReference type="Proteomes" id="UP001165090">
    <property type="component" value="Unassembled WGS sequence"/>
</dbReference>
<evidence type="ECO:0000256" key="3">
    <source>
        <dbReference type="PROSITE-ProRule" id="PRU00221"/>
    </source>
</evidence>
<dbReference type="PANTHER" id="PTHR44411">
    <property type="entry name" value="THO COMPLEX SUBUNIT 6 HOMOLOG"/>
    <property type="match status" value="1"/>
</dbReference>
<dbReference type="SUPFAM" id="SSF50978">
    <property type="entry name" value="WD40 repeat-like"/>
    <property type="match status" value="1"/>
</dbReference>
<evidence type="ECO:0000313" key="5">
    <source>
        <dbReference type="EMBL" id="GLI69081.1"/>
    </source>
</evidence>
<name>A0ABQ5SIQ2_9CHLO</name>
<protein>
    <submittedName>
        <fullName evidence="5">Uncharacterized protein</fullName>
    </submittedName>
</protein>